<evidence type="ECO:0000313" key="3">
    <source>
        <dbReference type="Proteomes" id="UP001567538"/>
    </source>
</evidence>
<comment type="caution">
    <text evidence="2">The sequence shown here is derived from an EMBL/GenBank/DDBJ whole genome shotgun (WGS) entry which is preliminary data.</text>
</comment>
<reference evidence="2 3" key="1">
    <citation type="submission" date="2024-06" db="EMBL/GenBank/DDBJ databases">
        <title>A chromosome level genome sequence of Diviner's sage (Salvia divinorum).</title>
        <authorList>
            <person name="Ford S.A."/>
            <person name="Ro D.-K."/>
            <person name="Ness R.W."/>
            <person name="Phillips M.A."/>
        </authorList>
    </citation>
    <scope>NUCLEOTIDE SEQUENCE [LARGE SCALE GENOMIC DNA]</scope>
    <source>
        <strain evidence="2">SAF-2024a</strain>
        <tissue evidence="2">Leaf</tissue>
    </source>
</reference>
<evidence type="ECO:0000256" key="1">
    <source>
        <dbReference type="SAM" id="MobiDB-lite"/>
    </source>
</evidence>
<name>A0ABD1IGG3_SALDI</name>
<evidence type="ECO:0000313" key="2">
    <source>
        <dbReference type="EMBL" id="KAL1567808.1"/>
    </source>
</evidence>
<dbReference type="EMBL" id="JBEAFC010000002">
    <property type="protein sequence ID" value="KAL1567808.1"/>
    <property type="molecule type" value="Genomic_DNA"/>
</dbReference>
<sequence>MTKFLPHPHFIPRRPPPPPPPPFRPPNHVPFTELEVSVLPFYFTCFSAILDLATDESACADSSSSWKFRLLSQQNSTLALFHSAHSAFIQR</sequence>
<feature type="region of interest" description="Disordered" evidence="1">
    <location>
        <begin position="1"/>
        <end position="26"/>
    </location>
</feature>
<protein>
    <submittedName>
        <fullName evidence="2">Uncharacterized protein</fullName>
    </submittedName>
</protein>
<dbReference type="AlphaFoldDB" id="A0ABD1IGG3"/>
<accession>A0ABD1IGG3</accession>
<organism evidence="2 3">
    <name type="scientific">Salvia divinorum</name>
    <name type="common">Maria pastora</name>
    <name type="synonym">Diviner's sage</name>
    <dbReference type="NCBI Taxonomy" id="28513"/>
    <lineage>
        <taxon>Eukaryota</taxon>
        <taxon>Viridiplantae</taxon>
        <taxon>Streptophyta</taxon>
        <taxon>Embryophyta</taxon>
        <taxon>Tracheophyta</taxon>
        <taxon>Spermatophyta</taxon>
        <taxon>Magnoliopsida</taxon>
        <taxon>eudicotyledons</taxon>
        <taxon>Gunneridae</taxon>
        <taxon>Pentapetalae</taxon>
        <taxon>asterids</taxon>
        <taxon>lamiids</taxon>
        <taxon>Lamiales</taxon>
        <taxon>Lamiaceae</taxon>
        <taxon>Nepetoideae</taxon>
        <taxon>Mentheae</taxon>
        <taxon>Salviinae</taxon>
        <taxon>Salvia</taxon>
        <taxon>Salvia subgen. Calosphace</taxon>
    </lineage>
</organism>
<feature type="compositionally biased region" description="Pro residues" evidence="1">
    <location>
        <begin position="13"/>
        <end position="26"/>
    </location>
</feature>
<proteinExistence type="predicted"/>
<gene>
    <name evidence="2" type="ORF">AAHA92_03245</name>
</gene>
<keyword evidence="3" id="KW-1185">Reference proteome</keyword>
<dbReference type="Proteomes" id="UP001567538">
    <property type="component" value="Unassembled WGS sequence"/>
</dbReference>